<name>A0A0N9NJJ0_STAPS</name>
<geneLocation type="plasmid" evidence="3">
    <name>pKM01</name>
</geneLocation>
<feature type="compositionally biased region" description="Basic and acidic residues" evidence="1">
    <location>
        <begin position="23"/>
        <end position="33"/>
    </location>
</feature>
<proteinExistence type="predicted"/>
<feature type="chain" id="PRO_5038838644" evidence="2">
    <location>
        <begin position="20"/>
        <end position="164"/>
    </location>
</feature>
<protein>
    <submittedName>
        <fullName evidence="3">Putative lipoprotein</fullName>
    </submittedName>
</protein>
<keyword evidence="3" id="KW-0614">Plasmid</keyword>
<evidence type="ECO:0000256" key="2">
    <source>
        <dbReference type="SAM" id="SignalP"/>
    </source>
</evidence>
<gene>
    <name evidence="3" type="ORF">SP547_pKM00095</name>
</gene>
<accession>A0A0N9NJJ0</accession>
<reference evidence="3" key="1">
    <citation type="submission" date="2015-08" db="EMBL/GenBank/DDBJ databases">
        <title>Complete Plasmid Sequence of Staphylococcus pseudintermedius HK547/11 pKM01.</title>
        <authorList>
            <person name="Calcutt M.J."/>
            <person name="Foecking M.F."/>
            <person name="Hsieh H.-Y."/>
            <person name="Stewart G.C."/>
            <person name="Pintaric S."/>
            <person name="Martinec B.S."/>
            <person name="Matanovic K."/>
        </authorList>
    </citation>
    <scope>NUCLEOTIDE SEQUENCE</scope>
    <source>
        <strain evidence="3">HR547/11</strain>
        <plasmid evidence="3">pKM01</plasmid>
    </source>
</reference>
<keyword evidence="2" id="KW-0732">Signal</keyword>
<dbReference type="EMBL" id="KT373969">
    <property type="protein sequence ID" value="ALG87918.1"/>
    <property type="molecule type" value="Genomic_DNA"/>
</dbReference>
<feature type="signal peptide" evidence="2">
    <location>
        <begin position="1"/>
        <end position="19"/>
    </location>
</feature>
<dbReference type="RefSeq" id="WP_099994923.1">
    <property type="nucleotide sequence ID" value="NZ_CAJESA010000017.1"/>
</dbReference>
<evidence type="ECO:0000313" key="3">
    <source>
        <dbReference type="EMBL" id="ALG87918.1"/>
    </source>
</evidence>
<keyword evidence="3" id="KW-0449">Lipoprotein</keyword>
<organism evidence="3">
    <name type="scientific">Staphylococcus pseudintermedius</name>
    <dbReference type="NCBI Taxonomy" id="283734"/>
    <lineage>
        <taxon>Bacteria</taxon>
        <taxon>Bacillati</taxon>
        <taxon>Bacillota</taxon>
        <taxon>Bacilli</taxon>
        <taxon>Bacillales</taxon>
        <taxon>Staphylococcaceae</taxon>
        <taxon>Staphylococcus</taxon>
        <taxon>Staphylococcus intermedius group</taxon>
    </lineage>
</organism>
<feature type="compositionally biased region" description="Low complexity" evidence="1">
    <location>
        <begin position="34"/>
        <end position="45"/>
    </location>
</feature>
<evidence type="ECO:0000256" key="1">
    <source>
        <dbReference type="SAM" id="MobiDB-lite"/>
    </source>
</evidence>
<dbReference type="AlphaFoldDB" id="A0A0N9NJJ0"/>
<dbReference type="PROSITE" id="PS51257">
    <property type="entry name" value="PROKAR_LIPOPROTEIN"/>
    <property type="match status" value="1"/>
</dbReference>
<sequence length="164" mass="18867">MKKILIGIAISMLVLSACSNDNQDSKGTDESTKQESSSSKGSEQSNVNEEHLKEFTESLYEANKREDVQHLDIANDNVKTIINRQFQAANFEKSDRYDQAASNVRLFKSVDDKNRYIVTLETKARDKKEKRMIWLQKTVQLKIKDGKINDFSEIGEKQIFNEQD</sequence>
<feature type="region of interest" description="Disordered" evidence="1">
    <location>
        <begin position="20"/>
        <end position="52"/>
    </location>
</feature>